<feature type="domain" description="dUTPase-like" evidence="8">
    <location>
        <begin position="12"/>
        <end position="144"/>
    </location>
</feature>
<feature type="binding site" evidence="7">
    <location>
        <begin position="65"/>
        <end position="67"/>
    </location>
    <ligand>
        <name>substrate</name>
    </ligand>
</feature>
<keyword evidence="4 7" id="KW-0460">Magnesium</keyword>
<evidence type="ECO:0000256" key="3">
    <source>
        <dbReference type="ARBA" id="ARBA00022801"/>
    </source>
</evidence>
<dbReference type="SUPFAM" id="SSF51283">
    <property type="entry name" value="dUTPase-like"/>
    <property type="match status" value="1"/>
</dbReference>
<gene>
    <name evidence="7 9" type="primary">dut</name>
    <name evidence="9" type="ORF">H9882_06720</name>
</gene>
<evidence type="ECO:0000256" key="1">
    <source>
        <dbReference type="ARBA" id="ARBA00006581"/>
    </source>
</evidence>
<reference evidence="9" key="1">
    <citation type="journal article" date="2021" name="PeerJ">
        <title>Extensive microbial diversity within the chicken gut microbiome revealed by metagenomics and culture.</title>
        <authorList>
            <person name="Gilroy R."/>
            <person name="Ravi A."/>
            <person name="Getino M."/>
            <person name="Pursley I."/>
            <person name="Horton D.L."/>
            <person name="Alikhan N.F."/>
            <person name="Baker D."/>
            <person name="Gharbi K."/>
            <person name="Hall N."/>
            <person name="Watson M."/>
            <person name="Adriaenssens E.M."/>
            <person name="Foster-Nyarko E."/>
            <person name="Jarju S."/>
            <person name="Secka A."/>
            <person name="Antonio M."/>
            <person name="Oren A."/>
            <person name="Chaudhuri R.R."/>
            <person name="La Ragione R."/>
            <person name="Hildebrand F."/>
            <person name="Pallen M.J."/>
        </authorList>
    </citation>
    <scope>NUCLEOTIDE SEQUENCE</scope>
    <source>
        <strain evidence="9">B5_2728</strain>
    </source>
</reference>
<protein>
    <recommendedName>
        <fullName evidence="7">Deoxyuridine 5'-triphosphate nucleotidohydrolase</fullName>
        <shortName evidence="7">dUTPase</shortName>
        <ecNumber evidence="7">3.6.1.23</ecNumber>
    </recommendedName>
    <alternativeName>
        <fullName evidence="7">dUTP pyrophosphatase</fullName>
    </alternativeName>
</protein>
<dbReference type="HAMAP" id="MF_00116">
    <property type="entry name" value="dUTPase_bact"/>
    <property type="match status" value="1"/>
</dbReference>
<dbReference type="NCBIfam" id="TIGR00576">
    <property type="entry name" value="dut"/>
    <property type="match status" value="1"/>
</dbReference>
<sequence>MQVKIQLTRPEARFPQYATPGSAAADLYAVLEQPLVLEPGQRAMVPTGIAIQLPDAGWVALVCARSGLAVKQGITLSNGVGVIDSDYRGEIQVGLINLSDASYTITPGERIAQLMLMPVAQASFQQVEQLEESQRGEGGFGSTGRV</sequence>
<keyword evidence="3 7" id="KW-0378">Hydrolase</keyword>
<evidence type="ECO:0000259" key="8">
    <source>
        <dbReference type="Pfam" id="PF00692"/>
    </source>
</evidence>
<keyword evidence="2 7" id="KW-0479">Metal-binding</keyword>
<keyword evidence="5 7" id="KW-0546">Nucleotide metabolism</keyword>
<evidence type="ECO:0000313" key="9">
    <source>
        <dbReference type="EMBL" id="MBU3806565.1"/>
    </source>
</evidence>
<dbReference type="PANTHER" id="PTHR11241:SF0">
    <property type="entry name" value="DEOXYURIDINE 5'-TRIPHOSPHATE NUCLEOTIDOHYDROLASE"/>
    <property type="match status" value="1"/>
</dbReference>
<dbReference type="EMBL" id="JAHLFP010000057">
    <property type="protein sequence ID" value="MBU3806565.1"/>
    <property type="molecule type" value="Genomic_DNA"/>
</dbReference>
<dbReference type="GO" id="GO:0004170">
    <property type="term" value="F:dUTP diphosphatase activity"/>
    <property type="evidence" value="ECO:0007669"/>
    <property type="project" value="UniProtKB-UniRule"/>
</dbReference>
<proteinExistence type="inferred from homology"/>
<feature type="binding site" evidence="7">
    <location>
        <begin position="82"/>
        <end position="84"/>
    </location>
    <ligand>
        <name>substrate</name>
    </ligand>
</feature>
<dbReference type="GO" id="GO:0006226">
    <property type="term" value="P:dUMP biosynthetic process"/>
    <property type="evidence" value="ECO:0007669"/>
    <property type="project" value="UniProtKB-UniRule"/>
</dbReference>
<dbReference type="InterPro" id="IPR029054">
    <property type="entry name" value="dUTPase-like"/>
</dbReference>
<comment type="catalytic activity">
    <reaction evidence="6 7">
        <text>dUTP + H2O = dUMP + diphosphate + H(+)</text>
        <dbReference type="Rhea" id="RHEA:10248"/>
        <dbReference type="ChEBI" id="CHEBI:15377"/>
        <dbReference type="ChEBI" id="CHEBI:15378"/>
        <dbReference type="ChEBI" id="CHEBI:33019"/>
        <dbReference type="ChEBI" id="CHEBI:61555"/>
        <dbReference type="ChEBI" id="CHEBI:246422"/>
        <dbReference type="EC" id="3.6.1.23"/>
    </reaction>
</comment>
<comment type="function">
    <text evidence="7">This enzyme is involved in nucleotide metabolism: it produces dUMP, the immediate precursor of thymidine nucleotides and it decreases the intracellular concentration of dUTP so that uracil cannot be incorporated into DNA.</text>
</comment>
<dbReference type="Proteomes" id="UP000713596">
    <property type="component" value="Unassembled WGS sequence"/>
</dbReference>
<organism evidence="9 10">
    <name type="scientific">Candidatus Allofournierella pullistercoris</name>
    <dbReference type="NCBI Taxonomy" id="2838597"/>
    <lineage>
        <taxon>Bacteria</taxon>
        <taxon>Bacillati</taxon>
        <taxon>Bacillota</taxon>
        <taxon>Clostridia</taxon>
        <taxon>Eubacteriales</taxon>
        <taxon>Oscillospiraceae</taxon>
        <taxon>Allofournierella</taxon>
    </lineage>
</organism>
<dbReference type="EC" id="3.6.1.23" evidence="7"/>
<evidence type="ECO:0000256" key="7">
    <source>
        <dbReference type="HAMAP-Rule" id="MF_00116"/>
    </source>
</evidence>
<dbReference type="NCBIfam" id="NF001862">
    <property type="entry name" value="PRK00601.1"/>
    <property type="match status" value="1"/>
</dbReference>
<name>A0A948T3A7_9FIRM</name>
<dbReference type="Pfam" id="PF00692">
    <property type="entry name" value="dUTPase"/>
    <property type="match status" value="1"/>
</dbReference>
<comment type="caution">
    <text evidence="9">The sequence shown here is derived from an EMBL/GenBank/DDBJ whole genome shotgun (WGS) entry which is preliminary data.</text>
</comment>
<comment type="caution">
    <text evidence="7">Lacks conserved residue(s) required for the propagation of feature annotation.</text>
</comment>
<accession>A0A948T3A7</accession>
<dbReference type="GO" id="GO:0000287">
    <property type="term" value="F:magnesium ion binding"/>
    <property type="evidence" value="ECO:0007669"/>
    <property type="project" value="UniProtKB-UniRule"/>
</dbReference>
<evidence type="ECO:0000256" key="6">
    <source>
        <dbReference type="ARBA" id="ARBA00047686"/>
    </source>
</evidence>
<dbReference type="PANTHER" id="PTHR11241">
    <property type="entry name" value="DEOXYURIDINE 5'-TRIPHOSPHATE NUCLEOTIDOHYDROLASE"/>
    <property type="match status" value="1"/>
</dbReference>
<evidence type="ECO:0000256" key="2">
    <source>
        <dbReference type="ARBA" id="ARBA00022723"/>
    </source>
</evidence>
<comment type="similarity">
    <text evidence="1 7">Belongs to the dUTPase family.</text>
</comment>
<dbReference type="FunFam" id="2.70.40.10:FF:000002">
    <property type="entry name" value="dUTP diphosphatase"/>
    <property type="match status" value="1"/>
</dbReference>
<dbReference type="InterPro" id="IPR036157">
    <property type="entry name" value="dUTPase-like_sf"/>
</dbReference>
<evidence type="ECO:0000256" key="5">
    <source>
        <dbReference type="ARBA" id="ARBA00023080"/>
    </source>
</evidence>
<evidence type="ECO:0000256" key="4">
    <source>
        <dbReference type="ARBA" id="ARBA00022842"/>
    </source>
</evidence>
<dbReference type="CDD" id="cd07557">
    <property type="entry name" value="trimeric_dUTPase"/>
    <property type="match status" value="1"/>
</dbReference>
<dbReference type="GO" id="GO:0046081">
    <property type="term" value="P:dUTP catabolic process"/>
    <property type="evidence" value="ECO:0007669"/>
    <property type="project" value="InterPro"/>
</dbReference>
<evidence type="ECO:0000313" key="10">
    <source>
        <dbReference type="Proteomes" id="UP000713596"/>
    </source>
</evidence>
<dbReference type="InterPro" id="IPR033704">
    <property type="entry name" value="dUTPase_trimeric"/>
</dbReference>
<dbReference type="Gene3D" id="2.70.40.10">
    <property type="match status" value="1"/>
</dbReference>
<comment type="pathway">
    <text evidence="7">Pyrimidine metabolism; dUMP biosynthesis; dUMP from dCTP (dUTP route): step 2/2.</text>
</comment>
<comment type="cofactor">
    <cofactor evidence="7">
        <name>Mg(2+)</name>
        <dbReference type="ChEBI" id="CHEBI:18420"/>
    </cofactor>
</comment>
<dbReference type="InterPro" id="IPR008181">
    <property type="entry name" value="dUTPase"/>
</dbReference>
<feature type="binding site" evidence="7">
    <location>
        <position position="78"/>
    </location>
    <ligand>
        <name>substrate</name>
    </ligand>
</feature>
<dbReference type="AlphaFoldDB" id="A0A948T3A7"/>
<reference evidence="9" key="2">
    <citation type="submission" date="2021-04" db="EMBL/GenBank/DDBJ databases">
        <authorList>
            <person name="Gilroy R."/>
        </authorList>
    </citation>
    <scope>NUCLEOTIDE SEQUENCE</scope>
    <source>
        <strain evidence="9">B5_2728</strain>
    </source>
</reference>